<dbReference type="STRING" id="1266370.NITGR_790001"/>
<accession>M1Z2N8</accession>
<dbReference type="Gene3D" id="2.40.37.10">
    <property type="entry name" value="Lyase, Ornithine Decarboxylase, Chain A, domain 1"/>
    <property type="match status" value="1"/>
</dbReference>
<dbReference type="GO" id="GO:0008784">
    <property type="term" value="F:alanine racemase activity"/>
    <property type="evidence" value="ECO:0007669"/>
    <property type="project" value="UniProtKB-UniRule"/>
</dbReference>
<feature type="modified residue" description="N6-(pyridoxal phosphate)lysine" evidence="5 6">
    <location>
        <position position="26"/>
    </location>
</feature>
<dbReference type="PROSITE" id="PS00395">
    <property type="entry name" value="ALANINE_RACEMASE"/>
    <property type="match status" value="1"/>
</dbReference>
<dbReference type="InterPro" id="IPR000821">
    <property type="entry name" value="Ala_racemase"/>
</dbReference>
<dbReference type="SUPFAM" id="SSF51419">
    <property type="entry name" value="PLP-binding barrel"/>
    <property type="match status" value="1"/>
</dbReference>
<dbReference type="FunCoup" id="M1Z2N8">
    <property type="interactions" value="349"/>
</dbReference>
<evidence type="ECO:0000256" key="1">
    <source>
        <dbReference type="ARBA" id="ARBA00000316"/>
    </source>
</evidence>
<feature type="binding site" evidence="5 7">
    <location>
        <position position="124"/>
    </location>
    <ligand>
        <name>substrate</name>
    </ligand>
</feature>
<protein>
    <recommendedName>
        <fullName evidence="5">Alanine racemase</fullName>
        <ecNumber evidence="5">5.1.1.1</ecNumber>
    </recommendedName>
</protein>
<dbReference type="EMBL" id="CAQJ01000087">
    <property type="protein sequence ID" value="CCQ91743.1"/>
    <property type="molecule type" value="Genomic_DNA"/>
</dbReference>
<gene>
    <name evidence="9" type="primary">alr</name>
    <name evidence="9" type="ORF">NITGR_790001</name>
</gene>
<dbReference type="Pfam" id="PF01168">
    <property type="entry name" value="Ala_racemase_N"/>
    <property type="match status" value="1"/>
</dbReference>
<proteinExistence type="inferred from homology"/>
<evidence type="ECO:0000313" key="10">
    <source>
        <dbReference type="Proteomes" id="UP000011704"/>
    </source>
</evidence>
<dbReference type="SUPFAM" id="SSF50621">
    <property type="entry name" value="Alanine racemase C-terminal domain-like"/>
    <property type="match status" value="1"/>
</dbReference>
<dbReference type="GO" id="GO:0030170">
    <property type="term" value="F:pyridoxal phosphate binding"/>
    <property type="evidence" value="ECO:0007669"/>
    <property type="project" value="UniProtKB-UniRule"/>
</dbReference>
<dbReference type="Proteomes" id="UP000011704">
    <property type="component" value="Unassembled WGS sequence"/>
</dbReference>
<comment type="caution">
    <text evidence="9">The sequence shown here is derived from an EMBL/GenBank/DDBJ whole genome shotgun (WGS) entry which is preliminary data.</text>
</comment>
<keyword evidence="3 5" id="KW-0663">Pyridoxal phosphate</keyword>
<dbReference type="InterPro" id="IPR029066">
    <property type="entry name" value="PLP-binding_barrel"/>
</dbReference>
<dbReference type="Pfam" id="PF00842">
    <property type="entry name" value="Ala_racemase_C"/>
    <property type="match status" value="1"/>
</dbReference>
<comment type="similarity">
    <text evidence="5">Belongs to the alanine racemase family.</text>
</comment>
<dbReference type="Gene3D" id="3.20.20.10">
    <property type="entry name" value="Alanine racemase"/>
    <property type="match status" value="1"/>
</dbReference>
<reference evidence="9 10" key="1">
    <citation type="journal article" date="2013" name="Front. Microbiol.">
        <title>The genome of Nitrospina gracilis illuminates the metabolism and evolution of the major marine nitrite oxidizer.</title>
        <authorList>
            <person name="Luecker S."/>
            <person name="Nowka B."/>
            <person name="Rattei T."/>
            <person name="Spieck E."/>
            <person name="and Daims H."/>
        </authorList>
    </citation>
    <scope>NUCLEOTIDE SEQUENCE [LARGE SCALE GENOMIC DNA]</scope>
    <source>
        <strain evidence="9 10">3/211</strain>
    </source>
</reference>
<dbReference type="SMART" id="SM01005">
    <property type="entry name" value="Ala_racemase_C"/>
    <property type="match status" value="1"/>
</dbReference>
<dbReference type="InterPro" id="IPR009006">
    <property type="entry name" value="Ala_racemase/Decarboxylase_C"/>
</dbReference>
<comment type="pathway">
    <text evidence="5">Amino-acid biosynthesis; D-alanine biosynthesis; D-alanine from L-alanine: step 1/1.</text>
</comment>
<evidence type="ECO:0000256" key="5">
    <source>
        <dbReference type="HAMAP-Rule" id="MF_01201"/>
    </source>
</evidence>
<feature type="active site" description="Proton acceptor; specific for L-alanine" evidence="5">
    <location>
        <position position="256"/>
    </location>
</feature>
<dbReference type="NCBIfam" id="TIGR00492">
    <property type="entry name" value="alr"/>
    <property type="match status" value="1"/>
</dbReference>
<feature type="domain" description="Alanine racemase C-terminal" evidence="8">
    <location>
        <begin position="235"/>
        <end position="363"/>
    </location>
</feature>
<evidence type="ECO:0000256" key="4">
    <source>
        <dbReference type="ARBA" id="ARBA00023235"/>
    </source>
</evidence>
<dbReference type="InterPro" id="IPR020622">
    <property type="entry name" value="Ala_racemase_pyridoxalP-BS"/>
</dbReference>
<comment type="function">
    <text evidence="5">Catalyzes the interconversion of L-alanine and D-alanine. May also act on other amino acids.</text>
</comment>
<evidence type="ECO:0000256" key="3">
    <source>
        <dbReference type="ARBA" id="ARBA00022898"/>
    </source>
</evidence>
<dbReference type="PANTHER" id="PTHR30511:SF0">
    <property type="entry name" value="ALANINE RACEMASE, CATABOLIC-RELATED"/>
    <property type="match status" value="1"/>
</dbReference>
<name>M1Z2N8_NITG3</name>
<dbReference type="GO" id="GO:0030632">
    <property type="term" value="P:D-alanine biosynthetic process"/>
    <property type="evidence" value="ECO:0007669"/>
    <property type="project" value="UniProtKB-UniRule"/>
</dbReference>
<dbReference type="AlphaFoldDB" id="M1Z2N8"/>
<dbReference type="InParanoid" id="M1Z2N8"/>
<dbReference type="EC" id="5.1.1.1" evidence="5"/>
<evidence type="ECO:0000259" key="8">
    <source>
        <dbReference type="SMART" id="SM01005"/>
    </source>
</evidence>
<evidence type="ECO:0000313" key="9">
    <source>
        <dbReference type="EMBL" id="CCQ91743.1"/>
    </source>
</evidence>
<dbReference type="CDD" id="cd00430">
    <property type="entry name" value="PLPDE_III_AR"/>
    <property type="match status" value="1"/>
</dbReference>
<evidence type="ECO:0000256" key="2">
    <source>
        <dbReference type="ARBA" id="ARBA00001933"/>
    </source>
</evidence>
<comment type="cofactor">
    <cofactor evidence="2 5 6">
        <name>pyridoxal 5'-phosphate</name>
        <dbReference type="ChEBI" id="CHEBI:597326"/>
    </cofactor>
</comment>
<dbReference type="FunFam" id="3.20.20.10:FF:000002">
    <property type="entry name" value="Alanine racemase"/>
    <property type="match status" value="1"/>
</dbReference>
<comment type="catalytic activity">
    <reaction evidence="1 5">
        <text>L-alanine = D-alanine</text>
        <dbReference type="Rhea" id="RHEA:20249"/>
        <dbReference type="ChEBI" id="CHEBI:57416"/>
        <dbReference type="ChEBI" id="CHEBI:57972"/>
        <dbReference type="EC" id="5.1.1.1"/>
    </reaction>
</comment>
<keyword evidence="4 5" id="KW-0413">Isomerase</keyword>
<dbReference type="InterPro" id="IPR001608">
    <property type="entry name" value="Ala_racemase_N"/>
</dbReference>
<evidence type="ECO:0000256" key="6">
    <source>
        <dbReference type="PIRSR" id="PIRSR600821-50"/>
    </source>
</evidence>
<dbReference type="PRINTS" id="PR00992">
    <property type="entry name" value="ALARACEMASE"/>
</dbReference>
<feature type="active site" description="Proton acceptor; specific for D-alanine" evidence="5">
    <location>
        <position position="26"/>
    </location>
</feature>
<feature type="binding site" evidence="5 7">
    <location>
        <position position="304"/>
    </location>
    <ligand>
        <name>substrate</name>
    </ligand>
</feature>
<keyword evidence="10" id="KW-1185">Reference proteome</keyword>
<dbReference type="HAMAP" id="MF_01201">
    <property type="entry name" value="Ala_racemase"/>
    <property type="match status" value="1"/>
</dbReference>
<organism evidence="9 10">
    <name type="scientific">Nitrospina gracilis (strain 3/211)</name>
    <dbReference type="NCBI Taxonomy" id="1266370"/>
    <lineage>
        <taxon>Bacteria</taxon>
        <taxon>Pseudomonadati</taxon>
        <taxon>Nitrospinota/Tectimicrobiota group</taxon>
        <taxon>Nitrospinota</taxon>
        <taxon>Nitrospinia</taxon>
        <taxon>Nitrospinales</taxon>
        <taxon>Nitrospinaceae</taxon>
        <taxon>Nitrospina</taxon>
    </lineage>
</organism>
<evidence type="ECO:0000256" key="7">
    <source>
        <dbReference type="PIRSR" id="PIRSR600821-52"/>
    </source>
</evidence>
<dbReference type="PANTHER" id="PTHR30511">
    <property type="entry name" value="ALANINE RACEMASE"/>
    <property type="match status" value="1"/>
</dbReference>
<dbReference type="HOGENOM" id="CLU_028393_2_2_0"/>
<dbReference type="UniPathway" id="UPA00042">
    <property type="reaction ID" value="UER00497"/>
</dbReference>
<sequence>MNAFRFNIRALRECLKPGVRLMAVVKADAYGHGVQPCAEAALAAGAEVLGVGIIAEGIELRHCGIDAPIHLLIGILPDEIDDLLRYNLSTTLCSQPLAEAIAKKAAAQNKQADVHIKVDTGMGRLGIGWEELPAFIEFLSGLKTLNVLSVFTHLSSADEDVDYTRLQLDRMQEALDLVEQNNLPCPPVHCANSAGLLNFAESQCDMVRLGIALYGVVPPVPQGHVPTQSPELKPVMHWKTRVLRINALPAHSYLSYGRRFITRRDSRIAVLPVGYADGLSRALSGNMEVLIGGKRAPQVGTICMDMCMVDITDLPAVKEGDEVVLFGKQGDDAITVEELSSRYHTIPYETLCGVGKRVPRVYLP</sequence>
<dbReference type="InterPro" id="IPR011079">
    <property type="entry name" value="Ala_racemase_C"/>
</dbReference>
<dbReference type="GO" id="GO:0005829">
    <property type="term" value="C:cytosol"/>
    <property type="evidence" value="ECO:0007669"/>
    <property type="project" value="TreeGrafter"/>
</dbReference>